<accession>A0ABN0X6V2</accession>
<dbReference type="Proteomes" id="UP001501757">
    <property type="component" value="Unassembled WGS sequence"/>
</dbReference>
<gene>
    <name evidence="2" type="ORF">GCM10009092_20990</name>
</gene>
<proteinExistence type="predicted"/>
<evidence type="ECO:0000313" key="3">
    <source>
        <dbReference type="Proteomes" id="UP001501757"/>
    </source>
</evidence>
<comment type="caution">
    <text evidence="2">The sequence shown here is derived from an EMBL/GenBank/DDBJ whole genome shotgun (WGS) entry which is preliminary data.</text>
</comment>
<dbReference type="RefSeq" id="WP_343844750.1">
    <property type="nucleotide sequence ID" value="NZ_BAAAEI010000010.1"/>
</dbReference>
<evidence type="ECO:0000256" key="1">
    <source>
        <dbReference type="SAM" id="MobiDB-lite"/>
    </source>
</evidence>
<protein>
    <submittedName>
        <fullName evidence="2">Uncharacterized protein</fullName>
    </submittedName>
</protein>
<organism evidence="2 3">
    <name type="scientific">Bowmanella denitrificans</name>
    <dbReference type="NCBI Taxonomy" id="366582"/>
    <lineage>
        <taxon>Bacteria</taxon>
        <taxon>Pseudomonadati</taxon>
        <taxon>Pseudomonadota</taxon>
        <taxon>Gammaproteobacteria</taxon>
        <taxon>Alteromonadales</taxon>
        <taxon>Alteromonadaceae</taxon>
        <taxon>Bowmanella</taxon>
    </lineage>
</organism>
<feature type="compositionally biased region" description="Polar residues" evidence="1">
    <location>
        <begin position="1"/>
        <end position="13"/>
    </location>
</feature>
<keyword evidence="3" id="KW-1185">Reference proteome</keyword>
<evidence type="ECO:0000313" key="2">
    <source>
        <dbReference type="EMBL" id="GAA0356553.1"/>
    </source>
</evidence>
<feature type="region of interest" description="Disordered" evidence="1">
    <location>
        <begin position="1"/>
        <end position="58"/>
    </location>
</feature>
<reference evidence="2 3" key="1">
    <citation type="journal article" date="2019" name="Int. J. Syst. Evol. Microbiol.">
        <title>The Global Catalogue of Microorganisms (GCM) 10K type strain sequencing project: providing services to taxonomists for standard genome sequencing and annotation.</title>
        <authorList>
            <consortium name="The Broad Institute Genomics Platform"/>
            <consortium name="The Broad Institute Genome Sequencing Center for Infectious Disease"/>
            <person name="Wu L."/>
            <person name="Ma J."/>
        </authorList>
    </citation>
    <scope>NUCLEOTIDE SEQUENCE [LARGE SCALE GENOMIC DNA]</scope>
    <source>
        <strain evidence="2 3">JCM 13378</strain>
    </source>
</reference>
<feature type="compositionally biased region" description="Polar residues" evidence="1">
    <location>
        <begin position="40"/>
        <end position="58"/>
    </location>
</feature>
<name>A0ABN0X6V2_9ALTE</name>
<dbReference type="EMBL" id="BAAAEI010000010">
    <property type="protein sequence ID" value="GAA0356553.1"/>
    <property type="molecule type" value="Genomic_DNA"/>
</dbReference>
<sequence>MEVGSVSGTNVQSVQPQPRQEQQEVRQADQQQRQAELENQRSQPDPNQRVGTVVDTQA</sequence>